<keyword evidence="7" id="KW-0406">Ion transport</keyword>
<protein>
    <recommendedName>
        <fullName evidence="7">Small-conductance mechanosensitive channel</fullName>
    </recommendedName>
</protein>
<dbReference type="InterPro" id="IPR045275">
    <property type="entry name" value="MscS_archaea/bacteria_type"/>
</dbReference>
<organism evidence="10 11">
    <name type="scientific">Acinetobacter parvus DSM 16617 = CIP 108168</name>
    <dbReference type="NCBI Taxonomy" id="981333"/>
    <lineage>
        <taxon>Bacteria</taxon>
        <taxon>Pseudomonadati</taxon>
        <taxon>Pseudomonadota</taxon>
        <taxon>Gammaproteobacteria</taxon>
        <taxon>Moraxellales</taxon>
        <taxon>Moraxellaceae</taxon>
        <taxon>Acinetobacter</taxon>
    </lineage>
</organism>
<name>N8RLW3_9GAMM</name>
<comment type="subunit">
    <text evidence="7">Homoheptamer.</text>
</comment>
<evidence type="ECO:0000256" key="4">
    <source>
        <dbReference type="ARBA" id="ARBA00022692"/>
    </source>
</evidence>
<keyword evidence="7" id="KW-0997">Cell inner membrane</keyword>
<evidence type="ECO:0000259" key="9">
    <source>
        <dbReference type="Pfam" id="PF21082"/>
    </source>
</evidence>
<gene>
    <name evidence="10" type="ORF">F988_02668</name>
</gene>
<dbReference type="InterPro" id="IPR049278">
    <property type="entry name" value="MS_channel_C"/>
</dbReference>
<dbReference type="InterPro" id="IPR011014">
    <property type="entry name" value="MscS_channel_TM-2"/>
</dbReference>
<dbReference type="Proteomes" id="UP000023776">
    <property type="component" value="Unassembled WGS sequence"/>
</dbReference>
<dbReference type="HOGENOM" id="CLU_037945_1_0_6"/>
<comment type="caution">
    <text evidence="7">Lacks conserved residue(s) required for the propagation of feature annotation.</text>
</comment>
<evidence type="ECO:0000313" key="11">
    <source>
        <dbReference type="Proteomes" id="UP000023776"/>
    </source>
</evidence>
<accession>N8RLW3</accession>
<evidence type="ECO:0000313" key="10">
    <source>
        <dbReference type="EMBL" id="ENU35052.1"/>
    </source>
</evidence>
<dbReference type="InterPro" id="IPR011066">
    <property type="entry name" value="MscS_channel_C_sf"/>
</dbReference>
<dbReference type="Gene3D" id="3.30.70.100">
    <property type="match status" value="1"/>
</dbReference>
<keyword evidence="5 7" id="KW-1133">Transmembrane helix</keyword>
<dbReference type="InterPro" id="IPR010920">
    <property type="entry name" value="LSM_dom_sf"/>
</dbReference>
<keyword evidence="11" id="KW-1185">Reference proteome</keyword>
<comment type="subcellular location">
    <subcellularLocation>
        <location evidence="7">Cell inner membrane</location>
        <topology evidence="7">Multi-pass membrane protein</topology>
    </subcellularLocation>
    <subcellularLocation>
        <location evidence="1">Cell membrane</location>
        <topology evidence="1">Multi-pass membrane protein</topology>
    </subcellularLocation>
</comment>
<dbReference type="Pfam" id="PF00924">
    <property type="entry name" value="MS_channel_2nd"/>
    <property type="match status" value="1"/>
</dbReference>
<evidence type="ECO:0000256" key="5">
    <source>
        <dbReference type="ARBA" id="ARBA00022989"/>
    </source>
</evidence>
<dbReference type="Gene3D" id="2.30.30.60">
    <property type="match status" value="1"/>
</dbReference>
<dbReference type="GO" id="GO:0005886">
    <property type="term" value="C:plasma membrane"/>
    <property type="evidence" value="ECO:0007669"/>
    <property type="project" value="UniProtKB-SubCell"/>
</dbReference>
<keyword evidence="3" id="KW-1003">Cell membrane</keyword>
<dbReference type="Gene3D" id="1.10.287.1260">
    <property type="match status" value="1"/>
</dbReference>
<comment type="similarity">
    <text evidence="2 7">Belongs to the MscS (TC 1.A.23) family.</text>
</comment>
<dbReference type="SUPFAM" id="SSF50182">
    <property type="entry name" value="Sm-like ribonucleoproteins"/>
    <property type="match status" value="1"/>
</dbReference>
<comment type="caution">
    <text evidence="10">The sequence shown here is derived from an EMBL/GenBank/DDBJ whole genome shotgun (WGS) entry which is preliminary data.</text>
</comment>
<dbReference type="PATRIC" id="fig|981333.9.peg.2722"/>
<sequence length="339" mass="37780">MIASHSIPTLRNRDFSVANEQTTLTNVAKDTGELIQQAGAKTTQTVLAHTEKYHDAYTTIDKIIDSFWQRVPYICIAIAVFIIFWLLTKLFKFFVNKTLSNRSYAKQNLVLVLHRVGETFILFFGFLIALVIAIPGFTPSQLIGALGIGSVAIGFAFKDIFQNLLSGVLILLSEPFRIGDDIVVNGMEGNVEDIQIRATFLRSPDGRRIVIPNATVYTSAVTVNNAYQRHRCEFMVGIGYEDNIQQAKDIILKILDHNRNVLSQPAFSVNVTALADFSITLTVRWWVNTTETSTGSSISEIQELVVAAFDEQGISIPYPVQEVKVYRGDQSEPINEPTT</sequence>
<reference evidence="10 11" key="1">
    <citation type="submission" date="2013-02" db="EMBL/GenBank/DDBJ databases">
        <title>The Genome Sequence of Acinetobacter parvus CIP 108168.</title>
        <authorList>
            <consortium name="The Broad Institute Genome Sequencing Platform"/>
            <consortium name="The Broad Institute Genome Sequencing Center for Infectious Disease"/>
            <person name="Cerqueira G."/>
            <person name="Feldgarden M."/>
            <person name="Courvalin P."/>
            <person name="Perichon B."/>
            <person name="Grillot-Courvalin C."/>
            <person name="Clermont D."/>
            <person name="Rocha E."/>
            <person name="Yoon E.-J."/>
            <person name="Nemec A."/>
            <person name="Walker B."/>
            <person name="Young S.K."/>
            <person name="Zeng Q."/>
            <person name="Gargeya S."/>
            <person name="Fitzgerald M."/>
            <person name="Haas B."/>
            <person name="Abouelleil A."/>
            <person name="Alvarado L."/>
            <person name="Arachchi H.M."/>
            <person name="Berlin A.M."/>
            <person name="Chapman S.B."/>
            <person name="Dewar J."/>
            <person name="Goldberg J."/>
            <person name="Griggs A."/>
            <person name="Gujja S."/>
            <person name="Hansen M."/>
            <person name="Howarth C."/>
            <person name="Imamovic A."/>
            <person name="Larimer J."/>
            <person name="McCowan C."/>
            <person name="Murphy C."/>
            <person name="Neiman D."/>
            <person name="Pearson M."/>
            <person name="Priest M."/>
            <person name="Roberts A."/>
            <person name="Saif S."/>
            <person name="Shea T."/>
            <person name="Sisk P."/>
            <person name="Sykes S."/>
            <person name="Wortman J."/>
            <person name="Nusbaum C."/>
            <person name="Birren B."/>
        </authorList>
    </citation>
    <scope>NUCLEOTIDE SEQUENCE [LARGE SCALE GENOMIC DNA]</scope>
    <source>
        <strain evidence="10 11">CIP 108168</strain>
    </source>
</reference>
<keyword evidence="7" id="KW-0407">Ion channel</keyword>
<evidence type="ECO:0000259" key="8">
    <source>
        <dbReference type="Pfam" id="PF00924"/>
    </source>
</evidence>
<proteinExistence type="inferred from homology"/>
<dbReference type="EMBL" id="APOM01000059">
    <property type="protein sequence ID" value="ENU35052.1"/>
    <property type="molecule type" value="Genomic_DNA"/>
</dbReference>
<feature type="domain" description="Mechanosensitive ion channel MscS C-terminal" evidence="9">
    <location>
        <begin position="233"/>
        <end position="316"/>
    </location>
</feature>
<keyword evidence="4 7" id="KW-0812">Transmembrane</keyword>
<dbReference type="SUPFAM" id="SSF82861">
    <property type="entry name" value="Mechanosensitive channel protein MscS (YggB), transmembrane region"/>
    <property type="match status" value="1"/>
</dbReference>
<evidence type="ECO:0000256" key="3">
    <source>
        <dbReference type="ARBA" id="ARBA00022475"/>
    </source>
</evidence>
<dbReference type="GO" id="GO:0008381">
    <property type="term" value="F:mechanosensitive monoatomic ion channel activity"/>
    <property type="evidence" value="ECO:0007669"/>
    <property type="project" value="InterPro"/>
</dbReference>
<feature type="transmembrane region" description="Helical" evidence="7">
    <location>
        <begin position="71"/>
        <end position="91"/>
    </location>
</feature>
<dbReference type="PANTHER" id="PTHR30221">
    <property type="entry name" value="SMALL-CONDUCTANCE MECHANOSENSITIVE CHANNEL"/>
    <property type="match status" value="1"/>
</dbReference>
<dbReference type="InterPro" id="IPR023408">
    <property type="entry name" value="MscS_beta-dom_sf"/>
</dbReference>
<keyword evidence="6 7" id="KW-0472">Membrane</keyword>
<feature type="domain" description="Mechanosensitive ion channel MscS" evidence="8">
    <location>
        <begin position="159"/>
        <end position="222"/>
    </location>
</feature>
<dbReference type="AlphaFoldDB" id="N8RLW3"/>
<evidence type="ECO:0000256" key="2">
    <source>
        <dbReference type="ARBA" id="ARBA00008017"/>
    </source>
</evidence>
<dbReference type="InterPro" id="IPR006685">
    <property type="entry name" value="MscS_channel_2nd"/>
</dbReference>
<keyword evidence="7" id="KW-0813">Transport</keyword>
<evidence type="ECO:0000256" key="7">
    <source>
        <dbReference type="RuleBase" id="RU369025"/>
    </source>
</evidence>
<comment type="function">
    <text evidence="7">Mechanosensitive channel that participates in the regulation of osmotic pressure changes within the cell, opening in response to stretch forces in the membrane lipid bilayer, without the need for other proteins. Contributes to normal resistance to hypoosmotic shock. Forms an ion channel of 1.0 nanosiemens conductance with a slight preference for anions.</text>
</comment>
<evidence type="ECO:0000256" key="1">
    <source>
        <dbReference type="ARBA" id="ARBA00004651"/>
    </source>
</evidence>
<dbReference type="SUPFAM" id="SSF82689">
    <property type="entry name" value="Mechanosensitive channel protein MscS (YggB), C-terminal domain"/>
    <property type="match status" value="1"/>
</dbReference>
<dbReference type="PANTHER" id="PTHR30221:SF1">
    <property type="entry name" value="SMALL-CONDUCTANCE MECHANOSENSITIVE CHANNEL"/>
    <property type="match status" value="1"/>
</dbReference>
<dbReference type="Pfam" id="PF21082">
    <property type="entry name" value="MS_channel_3rd"/>
    <property type="match status" value="1"/>
</dbReference>
<evidence type="ECO:0000256" key="6">
    <source>
        <dbReference type="ARBA" id="ARBA00023136"/>
    </source>
</evidence>
<feature type="transmembrane region" description="Helical" evidence="7">
    <location>
        <begin position="112"/>
        <end position="134"/>
    </location>
</feature>